<dbReference type="AlphaFoldDB" id="A0ABD3GPA3"/>
<evidence type="ECO:0000256" key="7">
    <source>
        <dbReference type="SAM" id="MobiDB-lite"/>
    </source>
</evidence>
<gene>
    <name evidence="10" type="ORF">R1sor_024016</name>
</gene>
<feature type="transmembrane region" description="Helical" evidence="8">
    <location>
        <begin position="463"/>
        <end position="489"/>
    </location>
</feature>
<accession>A0ABD3GPA3</accession>
<feature type="region of interest" description="Disordered" evidence="7">
    <location>
        <begin position="1"/>
        <end position="51"/>
    </location>
</feature>
<reference evidence="10 11" key="1">
    <citation type="submission" date="2024-09" db="EMBL/GenBank/DDBJ databases">
        <title>Chromosome-scale assembly of Riccia sorocarpa.</title>
        <authorList>
            <person name="Paukszto L."/>
        </authorList>
    </citation>
    <scope>NUCLEOTIDE SEQUENCE [LARGE SCALE GENOMIC DNA]</scope>
    <source>
        <strain evidence="10">LP-2024</strain>
        <tissue evidence="10">Aerial parts of the thallus</tissue>
    </source>
</reference>
<evidence type="ECO:0000259" key="9">
    <source>
        <dbReference type="Pfam" id="PF01490"/>
    </source>
</evidence>
<evidence type="ECO:0000256" key="8">
    <source>
        <dbReference type="SAM" id="Phobius"/>
    </source>
</evidence>
<evidence type="ECO:0000256" key="5">
    <source>
        <dbReference type="ARBA" id="ARBA00022989"/>
    </source>
</evidence>
<keyword evidence="5 8" id="KW-1133">Transmembrane helix</keyword>
<dbReference type="Pfam" id="PF01490">
    <property type="entry name" value="Aa_trans"/>
    <property type="match status" value="1"/>
</dbReference>
<protein>
    <recommendedName>
        <fullName evidence="9">Amino acid transporter transmembrane domain-containing protein</fullName>
    </recommendedName>
</protein>
<feature type="compositionally biased region" description="Basic and acidic residues" evidence="7">
    <location>
        <begin position="9"/>
        <end position="21"/>
    </location>
</feature>
<evidence type="ECO:0000256" key="2">
    <source>
        <dbReference type="ARBA" id="ARBA00022448"/>
    </source>
</evidence>
<keyword evidence="4" id="KW-0029">Amino-acid transport</keyword>
<feature type="transmembrane region" description="Helical" evidence="8">
    <location>
        <begin position="406"/>
        <end position="426"/>
    </location>
</feature>
<feature type="transmembrane region" description="Helical" evidence="8">
    <location>
        <begin position="57"/>
        <end position="75"/>
    </location>
</feature>
<dbReference type="EMBL" id="JBJQOH010000007">
    <property type="protein sequence ID" value="KAL3681060.1"/>
    <property type="molecule type" value="Genomic_DNA"/>
</dbReference>
<comment type="subcellular location">
    <subcellularLocation>
        <location evidence="1">Membrane</location>
    </subcellularLocation>
</comment>
<evidence type="ECO:0000256" key="3">
    <source>
        <dbReference type="ARBA" id="ARBA00022692"/>
    </source>
</evidence>
<evidence type="ECO:0000256" key="4">
    <source>
        <dbReference type="ARBA" id="ARBA00022970"/>
    </source>
</evidence>
<keyword evidence="6 8" id="KW-0472">Membrane</keyword>
<organism evidence="10 11">
    <name type="scientific">Riccia sorocarpa</name>
    <dbReference type="NCBI Taxonomy" id="122646"/>
    <lineage>
        <taxon>Eukaryota</taxon>
        <taxon>Viridiplantae</taxon>
        <taxon>Streptophyta</taxon>
        <taxon>Embryophyta</taxon>
        <taxon>Marchantiophyta</taxon>
        <taxon>Marchantiopsida</taxon>
        <taxon>Marchantiidae</taxon>
        <taxon>Marchantiales</taxon>
        <taxon>Ricciaceae</taxon>
        <taxon>Riccia</taxon>
    </lineage>
</organism>
<evidence type="ECO:0000256" key="1">
    <source>
        <dbReference type="ARBA" id="ARBA00004370"/>
    </source>
</evidence>
<keyword evidence="2" id="KW-0813">Transport</keyword>
<dbReference type="Proteomes" id="UP001633002">
    <property type="component" value="Unassembled WGS sequence"/>
</dbReference>
<comment type="caution">
    <text evidence="10">The sequence shown here is derived from an EMBL/GenBank/DDBJ whole genome shotgun (WGS) entry which is preliminary data.</text>
</comment>
<proteinExistence type="predicted"/>
<dbReference type="Gene3D" id="1.20.1740.10">
    <property type="entry name" value="Amino acid/polyamine transporter I"/>
    <property type="match status" value="1"/>
</dbReference>
<evidence type="ECO:0000313" key="10">
    <source>
        <dbReference type="EMBL" id="KAL3681060.1"/>
    </source>
</evidence>
<feature type="transmembrane region" description="Helical" evidence="8">
    <location>
        <begin position="304"/>
        <end position="324"/>
    </location>
</feature>
<sequence>METGSEQTGSDRKLDHAHNGGELEMQQKSPFDGIESESGKLLDEDGRPQRTGNSWTATAHIITAVIGSGVLSLSWSFAQMGWIAGPLILFLFALCTWYTSKLLADCYRYPDPVTGKRNYIYMDAVRVNVSARSHFFCGIMQYSNLVGTSVGYTIATATSAVAVQKSNCYHKNGIRTDSEVDGHCLASTTSYIAIFGVIQIFLSQIPNFGELWWLSYVAAIMSFTYATIGLGLGIDKAAVGGHSYGSISGVKIGRDVTEAQKVWDVFSALGNMAFAYSFSMILIEIEDTIRAPAENRQMKRATSWGVSVTTAFYMSVAIAGYLAFGDAAPGNLLTGFFTPYWLVDFANVCIVIHLIGAYQVYTQPVYQFFERWVSRRWKRRSFHSKALIFKLPGKSSPRFELNWFRLIWRSVYVVITTIVAMLLPFFNSVLGIIGALAFWPLTVYYPVVMYMNQHKVPRWSRTWIALHSLSFITFLVSAAGVIGSVASIVTDLSEVKPFQKI</sequence>
<feature type="domain" description="Amino acid transporter transmembrane" evidence="9">
    <location>
        <begin position="51"/>
        <end position="488"/>
    </location>
</feature>
<dbReference type="GO" id="GO:0006865">
    <property type="term" value="P:amino acid transport"/>
    <property type="evidence" value="ECO:0007669"/>
    <property type="project" value="UniProtKB-KW"/>
</dbReference>
<feature type="transmembrane region" description="Helical" evidence="8">
    <location>
        <begin position="81"/>
        <end position="99"/>
    </location>
</feature>
<feature type="compositionally biased region" description="Basic and acidic residues" evidence="7">
    <location>
        <begin position="37"/>
        <end position="48"/>
    </location>
</feature>
<keyword evidence="3 8" id="KW-0812">Transmembrane</keyword>
<feature type="transmembrane region" description="Helical" evidence="8">
    <location>
        <begin position="340"/>
        <end position="361"/>
    </location>
</feature>
<keyword evidence="11" id="KW-1185">Reference proteome</keyword>
<feature type="transmembrane region" description="Helical" evidence="8">
    <location>
        <begin position="432"/>
        <end position="451"/>
    </location>
</feature>
<dbReference type="PANTHER" id="PTHR48017">
    <property type="entry name" value="OS05G0424000 PROTEIN-RELATED"/>
    <property type="match status" value="1"/>
</dbReference>
<dbReference type="InterPro" id="IPR013057">
    <property type="entry name" value="AA_transpt_TM"/>
</dbReference>
<name>A0ABD3GPA3_9MARC</name>
<evidence type="ECO:0000256" key="6">
    <source>
        <dbReference type="ARBA" id="ARBA00023136"/>
    </source>
</evidence>
<evidence type="ECO:0000313" key="11">
    <source>
        <dbReference type="Proteomes" id="UP001633002"/>
    </source>
</evidence>
<dbReference type="GO" id="GO:0016020">
    <property type="term" value="C:membrane"/>
    <property type="evidence" value="ECO:0007669"/>
    <property type="project" value="UniProtKB-SubCell"/>
</dbReference>
<feature type="transmembrane region" description="Helical" evidence="8">
    <location>
        <begin position="211"/>
        <end position="234"/>
    </location>
</feature>